<protein>
    <submittedName>
        <fullName evidence="3">Uncharacterized protein</fullName>
    </submittedName>
</protein>
<dbReference type="Proteomes" id="UP000887540">
    <property type="component" value="Unplaced"/>
</dbReference>
<name>A0A914DHY2_9BILA</name>
<evidence type="ECO:0000256" key="1">
    <source>
        <dbReference type="ARBA" id="ARBA00023033"/>
    </source>
</evidence>
<dbReference type="WBParaSite" id="ACRNAN_scaffold2657.g19422.t1">
    <property type="protein sequence ID" value="ACRNAN_scaffold2657.g19422.t1"/>
    <property type="gene ID" value="ACRNAN_scaffold2657.g19422"/>
</dbReference>
<reference evidence="3" key="1">
    <citation type="submission" date="2022-11" db="UniProtKB">
        <authorList>
            <consortium name="WormBaseParasite"/>
        </authorList>
    </citation>
    <scope>IDENTIFICATION</scope>
</reference>
<dbReference type="GO" id="GO:0005506">
    <property type="term" value="F:iron ion binding"/>
    <property type="evidence" value="ECO:0007669"/>
    <property type="project" value="InterPro"/>
</dbReference>
<accession>A0A914DHY2</accession>
<dbReference type="GO" id="GO:0020037">
    <property type="term" value="F:heme binding"/>
    <property type="evidence" value="ECO:0007669"/>
    <property type="project" value="InterPro"/>
</dbReference>
<dbReference type="AlphaFoldDB" id="A0A914DHY2"/>
<proteinExistence type="predicted"/>
<dbReference type="GO" id="GO:0016705">
    <property type="term" value="F:oxidoreductase activity, acting on paired donors, with incorporation or reduction of molecular oxygen"/>
    <property type="evidence" value="ECO:0007669"/>
    <property type="project" value="InterPro"/>
</dbReference>
<keyword evidence="1" id="KW-0560">Oxidoreductase</keyword>
<evidence type="ECO:0000313" key="2">
    <source>
        <dbReference type="Proteomes" id="UP000887540"/>
    </source>
</evidence>
<organism evidence="2 3">
    <name type="scientific">Acrobeloides nanus</name>
    <dbReference type="NCBI Taxonomy" id="290746"/>
    <lineage>
        <taxon>Eukaryota</taxon>
        <taxon>Metazoa</taxon>
        <taxon>Ecdysozoa</taxon>
        <taxon>Nematoda</taxon>
        <taxon>Chromadorea</taxon>
        <taxon>Rhabditida</taxon>
        <taxon>Tylenchina</taxon>
        <taxon>Cephalobomorpha</taxon>
        <taxon>Cephaloboidea</taxon>
        <taxon>Cephalobidae</taxon>
        <taxon>Acrobeloides</taxon>
    </lineage>
</organism>
<sequence length="72" mass="8095">MAPFRSTTKDVQIKGYFIPKNTAIGPQGSIVLHDEKYSVIPEKPPTLERQMGAGNPPFPFVCKIEDRFGKFK</sequence>
<evidence type="ECO:0000313" key="3">
    <source>
        <dbReference type="WBParaSite" id="ACRNAN_scaffold2657.g19422.t1"/>
    </source>
</evidence>
<keyword evidence="1" id="KW-0503">Monooxygenase</keyword>
<dbReference type="SUPFAM" id="SSF48264">
    <property type="entry name" value="Cytochrome P450"/>
    <property type="match status" value="1"/>
</dbReference>
<dbReference type="InterPro" id="IPR036396">
    <property type="entry name" value="Cyt_P450_sf"/>
</dbReference>
<dbReference type="GO" id="GO:0004497">
    <property type="term" value="F:monooxygenase activity"/>
    <property type="evidence" value="ECO:0007669"/>
    <property type="project" value="UniProtKB-KW"/>
</dbReference>
<keyword evidence="2" id="KW-1185">Reference proteome</keyword>